<evidence type="ECO:0000259" key="2">
    <source>
        <dbReference type="SMART" id="SM00960"/>
    </source>
</evidence>
<protein>
    <submittedName>
        <fullName evidence="3">Dynein light chain roadblock-type 2</fullName>
    </submittedName>
</protein>
<dbReference type="SUPFAM" id="SSF103196">
    <property type="entry name" value="Roadblock/LC7 domain"/>
    <property type="match status" value="1"/>
</dbReference>
<evidence type="ECO:0000313" key="3">
    <source>
        <dbReference type="EMBL" id="KAJ6646702.1"/>
    </source>
</evidence>
<feature type="domain" description="Roadblock/LAMTOR2" evidence="2">
    <location>
        <begin position="13"/>
        <end position="101"/>
    </location>
</feature>
<dbReference type="PANTHER" id="PTHR10779">
    <property type="entry name" value="DYNEIN LIGHT CHAIN ROADBLOCK"/>
    <property type="match status" value="1"/>
</dbReference>
<dbReference type="AlphaFoldDB" id="A0A9Q0S613"/>
<accession>A0A9Q0S613</accession>
<dbReference type="Proteomes" id="UP001151699">
    <property type="component" value="Chromosome A"/>
</dbReference>
<comment type="similarity">
    <text evidence="1">Belongs to the GAMAD family.</text>
</comment>
<dbReference type="SMART" id="SM00960">
    <property type="entry name" value="Robl_LC7"/>
    <property type="match status" value="1"/>
</dbReference>
<proteinExistence type="inferred from homology"/>
<dbReference type="InterPro" id="IPR004942">
    <property type="entry name" value="Roadblock/LAMTOR2_dom"/>
</dbReference>
<keyword evidence="4" id="KW-1185">Reference proteome</keyword>
<organism evidence="3 4">
    <name type="scientific">Pseudolycoriella hygida</name>
    <dbReference type="NCBI Taxonomy" id="35572"/>
    <lineage>
        <taxon>Eukaryota</taxon>
        <taxon>Metazoa</taxon>
        <taxon>Ecdysozoa</taxon>
        <taxon>Arthropoda</taxon>
        <taxon>Hexapoda</taxon>
        <taxon>Insecta</taxon>
        <taxon>Pterygota</taxon>
        <taxon>Neoptera</taxon>
        <taxon>Endopterygota</taxon>
        <taxon>Diptera</taxon>
        <taxon>Nematocera</taxon>
        <taxon>Sciaroidea</taxon>
        <taxon>Sciaridae</taxon>
        <taxon>Pseudolycoriella</taxon>
    </lineage>
</organism>
<evidence type="ECO:0000256" key="1">
    <source>
        <dbReference type="ARBA" id="ARBA00007191"/>
    </source>
</evidence>
<dbReference type="Gene3D" id="3.30.450.30">
    <property type="entry name" value="Dynein light chain 2a, cytoplasmic"/>
    <property type="match status" value="1"/>
</dbReference>
<name>A0A9Q0S613_9DIPT</name>
<gene>
    <name evidence="3" type="primary">DYNLRB2</name>
    <name evidence="3" type="ORF">Bhyg_01915</name>
</gene>
<dbReference type="EMBL" id="WJQU01000001">
    <property type="protein sequence ID" value="KAJ6646702.1"/>
    <property type="molecule type" value="Genomic_DNA"/>
</dbReference>
<dbReference type="Pfam" id="PF03259">
    <property type="entry name" value="Robl_LC7"/>
    <property type="match status" value="1"/>
</dbReference>
<evidence type="ECO:0000313" key="4">
    <source>
        <dbReference type="Proteomes" id="UP001151699"/>
    </source>
</evidence>
<sequence length="109" mass="12828">MANKTIREQREYIEECIRLIMQKKDVSDALVIDLNGYPMKSTMSDELTLRHIGLYGQVIDKARFMLTQLDPNDEITFMRIRSKNHEVIITPDDKCIFLVIQNPRSEDRL</sequence>
<dbReference type="OrthoDB" id="9985637at2759"/>
<reference evidence="3" key="1">
    <citation type="submission" date="2022-07" db="EMBL/GenBank/DDBJ databases">
        <authorList>
            <person name="Trinca V."/>
            <person name="Uliana J.V.C."/>
            <person name="Torres T.T."/>
            <person name="Ward R.J."/>
            <person name="Monesi N."/>
        </authorList>
    </citation>
    <scope>NUCLEOTIDE SEQUENCE</scope>
    <source>
        <strain evidence="3">HSMRA1968</strain>
        <tissue evidence="3">Whole embryos</tissue>
    </source>
</reference>
<comment type="caution">
    <text evidence="3">The sequence shown here is derived from an EMBL/GenBank/DDBJ whole genome shotgun (WGS) entry which is preliminary data.</text>
</comment>